<evidence type="ECO:0000313" key="5">
    <source>
        <dbReference type="Proteomes" id="UP000245765"/>
    </source>
</evidence>
<dbReference type="InterPro" id="IPR051257">
    <property type="entry name" value="Diverse_CBS-Domain"/>
</dbReference>
<evidence type="ECO:0000259" key="3">
    <source>
        <dbReference type="PROSITE" id="PS51371"/>
    </source>
</evidence>
<accession>A0A317FCW7</accession>
<evidence type="ECO:0000313" key="4">
    <source>
        <dbReference type="EMBL" id="PWS36940.1"/>
    </source>
</evidence>
<keyword evidence="5" id="KW-1185">Reference proteome</keyword>
<dbReference type="SMART" id="SM00116">
    <property type="entry name" value="CBS"/>
    <property type="match status" value="2"/>
</dbReference>
<dbReference type="InterPro" id="IPR000644">
    <property type="entry name" value="CBS_dom"/>
</dbReference>
<dbReference type="RefSeq" id="WP_109870051.1">
    <property type="nucleotide sequence ID" value="NZ_QGNA01000002.1"/>
</dbReference>
<dbReference type="Proteomes" id="UP000245765">
    <property type="component" value="Unassembled WGS sequence"/>
</dbReference>
<evidence type="ECO:0000256" key="2">
    <source>
        <dbReference type="PROSITE-ProRule" id="PRU00703"/>
    </source>
</evidence>
<dbReference type="EMBL" id="QGNA01000002">
    <property type="protein sequence ID" value="PWS36940.1"/>
    <property type="molecule type" value="Genomic_DNA"/>
</dbReference>
<dbReference type="AlphaFoldDB" id="A0A317FCW7"/>
<dbReference type="PROSITE" id="PS51371">
    <property type="entry name" value="CBS"/>
    <property type="match status" value="2"/>
</dbReference>
<proteinExistence type="predicted"/>
<reference evidence="5" key="1">
    <citation type="submission" date="2018-05" db="EMBL/GenBank/DDBJ databases">
        <authorList>
            <person name="Du Z."/>
            <person name="Wang X."/>
        </authorList>
    </citation>
    <scope>NUCLEOTIDE SEQUENCE [LARGE SCALE GENOMIC DNA]</scope>
    <source>
        <strain evidence="5">CQN31</strain>
    </source>
</reference>
<organism evidence="4 5">
    <name type="scientific">Falsiroseomonas bella</name>
    <dbReference type="NCBI Taxonomy" id="2184016"/>
    <lineage>
        <taxon>Bacteria</taxon>
        <taxon>Pseudomonadati</taxon>
        <taxon>Pseudomonadota</taxon>
        <taxon>Alphaproteobacteria</taxon>
        <taxon>Acetobacterales</taxon>
        <taxon>Roseomonadaceae</taxon>
        <taxon>Falsiroseomonas</taxon>
    </lineage>
</organism>
<dbReference type="InterPro" id="IPR046342">
    <property type="entry name" value="CBS_dom_sf"/>
</dbReference>
<dbReference type="SUPFAM" id="SSF54631">
    <property type="entry name" value="CBS-domain pair"/>
    <property type="match status" value="1"/>
</dbReference>
<dbReference type="PANTHER" id="PTHR43080:SF2">
    <property type="entry name" value="CBS DOMAIN-CONTAINING PROTEIN"/>
    <property type="match status" value="1"/>
</dbReference>
<evidence type="ECO:0000256" key="1">
    <source>
        <dbReference type="ARBA" id="ARBA00023122"/>
    </source>
</evidence>
<sequence>MRDRPLADMLLHRRDPVTLGPEATVQEACRVMRAHRIGCVLVTDPEGRLLGIFTGRDAICRIGAECLPPARTRLADAMTPRPVTLQPGAGALEALRLMQDGGFRHLPVAEDGRVVGVVSRGDFRAMDHARLNEENGFWEMLR</sequence>
<feature type="domain" description="CBS" evidence="3">
    <location>
        <begin position="11"/>
        <end position="69"/>
    </location>
</feature>
<dbReference type="OrthoDB" id="9807125at2"/>
<name>A0A317FCW7_9PROT</name>
<keyword evidence="1 2" id="KW-0129">CBS domain</keyword>
<gene>
    <name evidence="4" type="ORF">DFH01_08605</name>
</gene>
<dbReference type="Pfam" id="PF00571">
    <property type="entry name" value="CBS"/>
    <property type="match status" value="2"/>
</dbReference>
<dbReference type="Gene3D" id="3.10.580.10">
    <property type="entry name" value="CBS-domain"/>
    <property type="match status" value="1"/>
</dbReference>
<dbReference type="PANTHER" id="PTHR43080">
    <property type="entry name" value="CBS DOMAIN-CONTAINING PROTEIN CBSX3, MITOCHONDRIAL"/>
    <property type="match status" value="1"/>
</dbReference>
<protein>
    <submittedName>
        <fullName evidence="4">Signal transduction protein</fullName>
    </submittedName>
</protein>
<feature type="domain" description="CBS" evidence="3">
    <location>
        <begin position="78"/>
        <end position="134"/>
    </location>
</feature>
<comment type="caution">
    <text evidence="4">The sequence shown here is derived from an EMBL/GenBank/DDBJ whole genome shotgun (WGS) entry which is preliminary data.</text>
</comment>